<comment type="similarity">
    <text evidence="2 9">Belongs to the phytosulfokine family.</text>
</comment>
<evidence type="ECO:0000256" key="1">
    <source>
        <dbReference type="ARBA" id="ARBA00004613"/>
    </source>
</evidence>
<evidence type="ECO:0000256" key="3">
    <source>
        <dbReference type="ARBA" id="ARBA00022473"/>
    </source>
</evidence>
<keyword evidence="12" id="KW-1185">Reference proteome</keyword>
<evidence type="ECO:0000256" key="8">
    <source>
        <dbReference type="ARBA" id="ARBA00023030"/>
    </source>
</evidence>
<dbReference type="GO" id="GO:0030154">
    <property type="term" value="P:cell differentiation"/>
    <property type="evidence" value="ECO:0007669"/>
    <property type="project" value="UniProtKB-UniRule"/>
</dbReference>
<comment type="PTM">
    <text evidence="9">Sulfation is important for activity and for the binding to a putative membrane receptor.</text>
</comment>
<keyword evidence="4 9" id="KW-0964">Secreted</keyword>
<organism evidence="11 12">
    <name type="scientific">Kalanchoe fedtschenkoi</name>
    <name type="common">Lavender scallops</name>
    <name type="synonym">South American air plant</name>
    <dbReference type="NCBI Taxonomy" id="63787"/>
    <lineage>
        <taxon>Eukaryota</taxon>
        <taxon>Viridiplantae</taxon>
        <taxon>Streptophyta</taxon>
        <taxon>Embryophyta</taxon>
        <taxon>Tracheophyta</taxon>
        <taxon>Spermatophyta</taxon>
        <taxon>Magnoliopsida</taxon>
        <taxon>eudicotyledons</taxon>
        <taxon>Gunneridae</taxon>
        <taxon>Pentapetalae</taxon>
        <taxon>Saxifragales</taxon>
        <taxon>Crassulaceae</taxon>
        <taxon>Kalanchoe</taxon>
    </lineage>
</organism>
<dbReference type="InterPro" id="IPR009438">
    <property type="entry name" value="Phytosulfokine"/>
</dbReference>
<sequence length="102" mass="10925">MAGLNTFTLSIILSLVLFVSASTSSAAGKPLTTPTEPHKSVTHSLASSAPPLKKDEEEGVLAGEVEEDDDECSGLEMEECLKRRSMVAHTDYIYTQDINNGP</sequence>
<keyword evidence="8 9" id="KW-0339">Growth factor</keyword>
<dbReference type="AlphaFoldDB" id="A0A7N0UMQ3"/>
<feature type="chain" id="PRO_5031590569" description="Phytosulfokine" evidence="9">
    <location>
        <begin position="22"/>
        <end position="102"/>
    </location>
</feature>
<feature type="region of interest" description="Disordered" evidence="10">
    <location>
        <begin position="25"/>
        <end position="74"/>
    </location>
</feature>
<dbReference type="GO" id="GO:0005576">
    <property type="term" value="C:extracellular region"/>
    <property type="evidence" value="ECO:0007669"/>
    <property type="project" value="UniProtKB-SubCell"/>
</dbReference>
<dbReference type="PANTHER" id="PTHR33285">
    <property type="entry name" value="PHYTOSULFOKINES 3"/>
    <property type="match status" value="1"/>
</dbReference>
<dbReference type="Pfam" id="PF06404">
    <property type="entry name" value="PSK"/>
    <property type="match status" value="1"/>
</dbReference>
<feature type="signal peptide" evidence="9">
    <location>
        <begin position="1"/>
        <end position="21"/>
    </location>
</feature>
<dbReference type="GO" id="GO:0008283">
    <property type="term" value="P:cell population proliferation"/>
    <property type="evidence" value="ECO:0007669"/>
    <property type="project" value="UniProtKB-UniRule"/>
</dbReference>
<reference evidence="11" key="1">
    <citation type="submission" date="2021-01" db="UniProtKB">
        <authorList>
            <consortium name="EnsemblPlants"/>
        </authorList>
    </citation>
    <scope>IDENTIFICATION</scope>
</reference>
<proteinExistence type="inferred from homology"/>
<evidence type="ECO:0000313" key="11">
    <source>
        <dbReference type="EnsemblPlants" id="Kaladp0073s0050.1.v1.1"/>
    </source>
</evidence>
<evidence type="ECO:0000256" key="2">
    <source>
        <dbReference type="ARBA" id="ARBA00010781"/>
    </source>
</evidence>
<dbReference type="EnsemblPlants" id="Kaladp0073s0050.1.v1.1">
    <property type="protein sequence ID" value="Kaladp0073s0050.1.v1.1"/>
    <property type="gene ID" value="Kaladp0073s0050.v1.1"/>
</dbReference>
<evidence type="ECO:0000256" key="9">
    <source>
        <dbReference type="RuleBase" id="RU368031"/>
    </source>
</evidence>
<keyword evidence="6 9" id="KW-0732">Signal</keyword>
<protein>
    <recommendedName>
        <fullName evidence="9">Phytosulfokine</fullName>
    </recommendedName>
    <component>
        <recommendedName>
            <fullName evidence="9">Phytosulfokine-alpha</fullName>
            <shortName evidence="9">PSK-alpha</shortName>
            <shortName evidence="9">Phytosulfokine-a</shortName>
        </recommendedName>
    </component>
    <component>
        <recommendedName>
            <fullName evidence="9">Phytosulfokine-beta</fullName>
            <shortName evidence="9">PSK-beta</shortName>
            <shortName evidence="9">Phytosulfokine-b</shortName>
        </recommendedName>
    </component>
</protein>
<comment type="subcellular location">
    <subcellularLocation>
        <location evidence="1 9">Secreted</location>
    </subcellularLocation>
</comment>
<comment type="function">
    <text evidence="9">Promotes plant cell differentiation, organogenesis and somatic embryogenesis as well as cell proliferation.</text>
</comment>
<dbReference type="Gramene" id="Kaladp0073s0050.1.v1.1">
    <property type="protein sequence ID" value="Kaladp0073s0050.1.v1.1"/>
    <property type="gene ID" value="Kaladp0073s0050.v1.1"/>
</dbReference>
<evidence type="ECO:0000256" key="5">
    <source>
        <dbReference type="ARBA" id="ARBA00022641"/>
    </source>
</evidence>
<evidence type="ECO:0000313" key="12">
    <source>
        <dbReference type="Proteomes" id="UP000594263"/>
    </source>
</evidence>
<dbReference type="GO" id="GO:0008083">
    <property type="term" value="F:growth factor activity"/>
    <property type="evidence" value="ECO:0007669"/>
    <property type="project" value="UniProtKB-UniRule"/>
</dbReference>
<dbReference type="PANTHER" id="PTHR33285:SF55">
    <property type="entry name" value="PHYTOSULFOKINES 3"/>
    <property type="match status" value="1"/>
</dbReference>
<keyword evidence="7 9" id="KW-0221">Differentiation</keyword>
<keyword evidence="3 9" id="KW-0217">Developmental protein</keyword>
<keyword evidence="5 9" id="KW-0765">Sulfation</keyword>
<evidence type="ECO:0000256" key="7">
    <source>
        <dbReference type="ARBA" id="ARBA00022782"/>
    </source>
</evidence>
<dbReference type="Proteomes" id="UP000594263">
    <property type="component" value="Unplaced"/>
</dbReference>
<feature type="compositionally biased region" description="Acidic residues" evidence="10">
    <location>
        <begin position="64"/>
        <end position="74"/>
    </location>
</feature>
<comment type="PTM">
    <text evidence="9">PSK-alpha is produced by endopeptidase digestion. PSK-beta is produced from PSK-alpha by exopeptidase digestion.</text>
</comment>
<evidence type="ECO:0000256" key="6">
    <source>
        <dbReference type="ARBA" id="ARBA00022729"/>
    </source>
</evidence>
<name>A0A7N0UMQ3_KALFE</name>
<evidence type="ECO:0000256" key="4">
    <source>
        <dbReference type="ARBA" id="ARBA00022525"/>
    </source>
</evidence>
<accession>A0A7N0UMQ3</accession>
<evidence type="ECO:0000256" key="10">
    <source>
        <dbReference type="SAM" id="MobiDB-lite"/>
    </source>
</evidence>